<accession>A0A0P0M4Y3</accession>
<reference evidence="6" key="1">
    <citation type="submission" date="2015-10" db="EMBL/GenBank/DDBJ databases">
        <title>Extensive mobilome-driven genome diversification in gut-associated Bacteroides vulgatus mpk.</title>
        <authorList>
            <person name="Beier S."/>
            <person name="Lange A."/>
            <person name="Huson D.H."/>
            <person name="Frick J.-S."/>
            <person name="Autenrieth I.B."/>
        </authorList>
    </citation>
    <scope>NUCLEOTIDE SEQUENCE [LARGE SCALE GENOMIC DNA]</scope>
    <source>
        <strain evidence="6">mpk</strain>
    </source>
</reference>
<dbReference type="InterPro" id="IPR050595">
    <property type="entry name" value="Bact_response_regulator"/>
</dbReference>
<organism evidence="5 6">
    <name type="scientific">Phocaeicola vulgatus</name>
    <name type="common">Bacteroides vulgatus</name>
    <dbReference type="NCBI Taxonomy" id="821"/>
    <lineage>
        <taxon>Bacteria</taxon>
        <taxon>Pseudomonadati</taxon>
        <taxon>Bacteroidota</taxon>
        <taxon>Bacteroidia</taxon>
        <taxon>Bacteroidales</taxon>
        <taxon>Bacteroidaceae</taxon>
        <taxon>Phocaeicola</taxon>
    </lineage>
</organism>
<evidence type="ECO:0000256" key="2">
    <source>
        <dbReference type="PROSITE-ProRule" id="PRU00169"/>
    </source>
</evidence>
<dbReference type="GO" id="GO:0000160">
    <property type="term" value="P:phosphorelay signal transduction system"/>
    <property type="evidence" value="ECO:0007669"/>
    <property type="project" value="InterPro"/>
</dbReference>
<dbReference type="Pfam" id="PF04397">
    <property type="entry name" value="LytTR"/>
    <property type="match status" value="1"/>
</dbReference>
<gene>
    <name evidence="5" type="ORF">BvMPK_3315</name>
</gene>
<name>A0A0P0M4Y3_PHOVU</name>
<dbReference type="PATRIC" id="fig|821.40.peg.4003"/>
<dbReference type="Proteomes" id="UP000061587">
    <property type="component" value="Chromosome"/>
</dbReference>
<dbReference type="SUPFAM" id="SSF52172">
    <property type="entry name" value="CheY-like"/>
    <property type="match status" value="1"/>
</dbReference>
<feature type="domain" description="HTH LytTR-type" evidence="4">
    <location>
        <begin position="227"/>
        <end position="277"/>
    </location>
</feature>
<evidence type="ECO:0000259" key="3">
    <source>
        <dbReference type="PROSITE" id="PS50110"/>
    </source>
</evidence>
<dbReference type="SMART" id="SM00448">
    <property type="entry name" value="REC"/>
    <property type="match status" value="1"/>
</dbReference>
<dbReference type="Gene3D" id="2.40.50.1020">
    <property type="entry name" value="LytTr DNA-binding domain"/>
    <property type="match status" value="1"/>
</dbReference>
<keyword evidence="1 2" id="KW-0597">Phosphoprotein</keyword>
<feature type="modified residue" description="4-aspartylphosphate" evidence="2">
    <location>
        <position position="81"/>
    </location>
</feature>
<proteinExistence type="predicted"/>
<reference evidence="5 6" key="2">
    <citation type="journal article" date="2016" name="Genome Biol. Evol.">
        <title>Extensive mobilome-driven genome diversification in mouse gut-associated Bacteroides vulgatus mpk.</title>
        <authorList>
            <person name="Lange A."/>
            <person name="Beier S."/>
            <person name="Steimle A."/>
            <person name="Autenrieth I.B."/>
            <person name="Huson D.H."/>
            <person name="Frick J.S."/>
        </authorList>
    </citation>
    <scope>NUCLEOTIDE SEQUENCE [LARGE SCALE GENOMIC DNA]</scope>
    <source>
        <strain evidence="6">mpk</strain>
    </source>
</reference>
<dbReference type="PANTHER" id="PTHR44591:SF3">
    <property type="entry name" value="RESPONSE REGULATORY DOMAIN-CONTAINING PROTEIN"/>
    <property type="match status" value="1"/>
</dbReference>
<dbReference type="SMART" id="SM00850">
    <property type="entry name" value="LytTR"/>
    <property type="match status" value="1"/>
</dbReference>
<evidence type="ECO:0000259" key="4">
    <source>
        <dbReference type="PROSITE" id="PS50930"/>
    </source>
</evidence>
<protein>
    <submittedName>
        <fullName evidence="5">Two-component system response regulator</fullName>
    </submittedName>
</protein>
<dbReference type="AlphaFoldDB" id="A0A0P0M4Y3"/>
<dbReference type="GO" id="GO:0003677">
    <property type="term" value="F:DNA binding"/>
    <property type="evidence" value="ECO:0007669"/>
    <property type="project" value="InterPro"/>
</dbReference>
<evidence type="ECO:0000256" key="1">
    <source>
        <dbReference type="ARBA" id="ARBA00022553"/>
    </source>
</evidence>
<dbReference type="InterPro" id="IPR001789">
    <property type="entry name" value="Sig_transdc_resp-reg_receiver"/>
</dbReference>
<feature type="domain" description="Response regulatory" evidence="3">
    <location>
        <begin position="30"/>
        <end position="145"/>
    </location>
</feature>
<dbReference type="EMBL" id="CP013020">
    <property type="protein sequence ID" value="ALK85885.1"/>
    <property type="molecule type" value="Genomic_DNA"/>
</dbReference>
<evidence type="ECO:0000313" key="5">
    <source>
        <dbReference type="EMBL" id="ALK85885.1"/>
    </source>
</evidence>
<dbReference type="PROSITE" id="PS50930">
    <property type="entry name" value="HTH_LYTTR"/>
    <property type="match status" value="1"/>
</dbReference>
<dbReference type="InterPro" id="IPR011006">
    <property type="entry name" value="CheY-like_superfamily"/>
</dbReference>
<dbReference type="Pfam" id="PF00072">
    <property type="entry name" value="Response_reg"/>
    <property type="match status" value="1"/>
</dbReference>
<dbReference type="Gene3D" id="3.40.50.2300">
    <property type="match status" value="1"/>
</dbReference>
<dbReference type="PROSITE" id="PS50110">
    <property type="entry name" value="RESPONSE_REGULATORY"/>
    <property type="match status" value="1"/>
</dbReference>
<dbReference type="InterPro" id="IPR007492">
    <property type="entry name" value="LytTR_DNA-bd_dom"/>
</dbReference>
<sequence length="278" mass="32359">MSGLCVKTCFNTFVPLITKAGLFTMDKLYRVVIIDDDEFSADNLCLELKKYNRLSIDGMARNGANGRKLLEKVHPDLLFLDVELPDMKGMELLEQLRGAITWNMQIVFYTAYDKYMIYAIRGAAFDYLLKPIDKKELEGIIDRFMKKAEESAAASLVIPPRVYSAGEHTFMISTPINDLRILRSIDIGFFRYNSDRKLWEVVLNNQLPLLLKKNTTADHIKGYDSCFVQIHQSYIININYLMMIKENRCVMFPPFENITELQVSKKFRKELQDRFYLL</sequence>
<evidence type="ECO:0000313" key="6">
    <source>
        <dbReference type="Proteomes" id="UP000061587"/>
    </source>
</evidence>
<dbReference type="PANTHER" id="PTHR44591">
    <property type="entry name" value="STRESS RESPONSE REGULATOR PROTEIN 1"/>
    <property type="match status" value="1"/>
</dbReference>